<evidence type="ECO:0000256" key="1">
    <source>
        <dbReference type="ARBA" id="ARBA00009861"/>
    </source>
</evidence>
<gene>
    <name evidence="4" type="ORF">PanWU01x14_346470</name>
</gene>
<evidence type="ECO:0000313" key="5">
    <source>
        <dbReference type="Proteomes" id="UP000237105"/>
    </source>
</evidence>
<evidence type="ECO:0000313" key="4">
    <source>
        <dbReference type="EMBL" id="PON34181.1"/>
    </source>
</evidence>
<dbReference type="Pfam" id="PF02458">
    <property type="entry name" value="Transferase"/>
    <property type="match status" value="1"/>
</dbReference>
<organism evidence="4 5">
    <name type="scientific">Parasponia andersonii</name>
    <name type="common">Sponia andersonii</name>
    <dbReference type="NCBI Taxonomy" id="3476"/>
    <lineage>
        <taxon>Eukaryota</taxon>
        <taxon>Viridiplantae</taxon>
        <taxon>Streptophyta</taxon>
        <taxon>Embryophyta</taxon>
        <taxon>Tracheophyta</taxon>
        <taxon>Spermatophyta</taxon>
        <taxon>Magnoliopsida</taxon>
        <taxon>eudicotyledons</taxon>
        <taxon>Gunneridae</taxon>
        <taxon>Pentapetalae</taxon>
        <taxon>rosids</taxon>
        <taxon>fabids</taxon>
        <taxon>Rosales</taxon>
        <taxon>Cannabaceae</taxon>
        <taxon>Parasponia</taxon>
    </lineage>
</organism>
<accession>A0A2P5ACD5</accession>
<dbReference type="EMBL" id="JXTB01000675">
    <property type="protein sequence ID" value="PON34181.1"/>
    <property type="molecule type" value="Genomic_DNA"/>
</dbReference>
<dbReference type="Gene3D" id="3.30.559.10">
    <property type="entry name" value="Chloramphenicol acetyltransferase-like domain"/>
    <property type="match status" value="1"/>
</dbReference>
<protein>
    <submittedName>
        <fullName evidence="4">Transferase</fullName>
    </submittedName>
</protein>
<dbReference type="InterPro" id="IPR023213">
    <property type="entry name" value="CAT-like_dom_sf"/>
</dbReference>
<dbReference type="Proteomes" id="UP000237105">
    <property type="component" value="Unassembled WGS sequence"/>
</dbReference>
<dbReference type="PANTHER" id="PTHR31623:SF20">
    <property type="entry name" value="VINORINE SYNTHASE-LIKE"/>
    <property type="match status" value="1"/>
</dbReference>
<keyword evidence="5" id="KW-1185">Reference proteome</keyword>
<dbReference type="AlphaFoldDB" id="A0A2P5ACD5"/>
<evidence type="ECO:0000256" key="2">
    <source>
        <dbReference type="ARBA" id="ARBA00022679"/>
    </source>
</evidence>
<comment type="similarity">
    <text evidence="1">Belongs to the plant acyltransferase family.</text>
</comment>
<dbReference type="PANTHER" id="PTHR31623">
    <property type="entry name" value="F21J9.9"/>
    <property type="match status" value="1"/>
</dbReference>
<dbReference type="GO" id="GO:0016746">
    <property type="term" value="F:acyltransferase activity"/>
    <property type="evidence" value="ECO:0007669"/>
    <property type="project" value="UniProtKB-KW"/>
</dbReference>
<proteinExistence type="inferred from homology"/>
<reference evidence="5" key="1">
    <citation type="submission" date="2016-06" db="EMBL/GenBank/DDBJ databases">
        <title>Parallel loss of symbiosis genes in relatives of nitrogen-fixing non-legume Parasponia.</title>
        <authorList>
            <person name="Van Velzen R."/>
            <person name="Holmer R."/>
            <person name="Bu F."/>
            <person name="Rutten L."/>
            <person name="Van Zeijl A."/>
            <person name="Liu W."/>
            <person name="Santuari L."/>
            <person name="Cao Q."/>
            <person name="Sharma T."/>
            <person name="Shen D."/>
            <person name="Roswanjaya Y."/>
            <person name="Wardhani T."/>
            <person name="Kalhor M.S."/>
            <person name="Jansen J."/>
            <person name="Van den Hoogen J."/>
            <person name="Gungor B."/>
            <person name="Hartog M."/>
            <person name="Hontelez J."/>
            <person name="Verver J."/>
            <person name="Yang W.-C."/>
            <person name="Schijlen E."/>
            <person name="Repin R."/>
            <person name="Schilthuizen M."/>
            <person name="Schranz E."/>
            <person name="Heidstra R."/>
            <person name="Miyata K."/>
            <person name="Fedorova E."/>
            <person name="Kohlen W."/>
            <person name="Bisseling T."/>
            <person name="Smit S."/>
            <person name="Geurts R."/>
        </authorList>
    </citation>
    <scope>NUCLEOTIDE SEQUENCE [LARGE SCALE GENOMIC DNA]</scope>
    <source>
        <strain evidence="5">cv. WU1-14</strain>
    </source>
</reference>
<dbReference type="OrthoDB" id="671439at2759"/>
<keyword evidence="3" id="KW-0012">Acyltransferase</keyword>
<sequence>MWFKESDYVTKRFVFDSRAVAGLSDSARSEKVPKPTRNEALTGFIWKHATAASWAVSGSPKISIAAHAVNLRPRMRPNNNNNNNDLLHSTGNLFWWAFAAANPANEAERELDQLVGLLKEVLEGFDNEFLEKMKGEDGLSAVSELLCQIEAMFSMDSDKPDIFAFTWWNSLFNDIDFGQWGQGNPSLDYLGSETNGGFGERKGVSGLRFSESGDFRPVNDTSFIFAWKSK</sequence>
<comment type="caution">
    <text evidence="4">The sequence shown here is derived from an EMBL/GenBank/DDBJ whole genome shotgun (WGS) entry which is preliminary data.</text>
</comment>
<dbReference type="STRING" id="3476.A0A2P5ACD5"/>
<evidence type="ECO:0000256" key="3">
    <source>
        <dbReference type="ARBA" id="ARBA00023315"/>
    </source>
</evidence>
<keyword evidence="2 4" id="KW-0808">Transferase</keyword>
<name>A0A2P5ACD5_PARAD</name>